<feature type="transmembrane region" description="Helical" evidence="9">
    <location>
        <begin position="272"/>
        <end position="292"/>
    </location>
</feature>
<keyword evidence="5 9" id="KW-0812">Transmembrane</keyword>
<accession>G2QQD3</accession>
<feature type="transmembrane region" description="Helical" evidence="9">
    <location>
        <begin position="345"/>
        <end position="364"/>
    </location>
</feature>
<evidence type="ECO:0000256" key="5">
    <source>
        <dbReference type="ARBA" id="ARBA00022692"/>
    </source>
</evidence>
<feature type="transmembrane region" description="Helical" evidence="9">
    <location>
        <begin position="397"/>
        <end position="415"/>
    </location>
</feature>
<comment type="subcellular location">
    <subcellularLocation>
        <location evidence="2">Endoplasmic reticulum membrane</location>
        <topology evidence="2">Multi-pass membrane protein</topology>
    </subcellularLocation>
</comment>
<feature type="compositionally biased region" description="Polar residues" evidence="8">
    <location>
        <begin position="18"/>
        <end position="36"/>
    </location>
</feature>
<dbReference type="OrthoDB" id="1588579at2759"/>
<dbReference type="VEuPathDB" id="FungiDB:MYCTH_2312361"/>
<comment type="similarity">
    <text evidence="3">Belongs to the TPT transporter family. SLC35D subfamily.</text>
</comment>
<evidence type="ECO:0000256" key="3">
    <source>
        <dbReference type="ARBA" id="ARBA00010425"/>
    </source>
</evidence>
<dbReference type="EMBL" id="CP003008">
    <property type="protein sequence ID" value="AEO61796.1"/>
    <property type="molecule type" value="Genomic_DNA"/>
</dbReference>
<evidence type="ECO:0000256" key="2">
    <source>
        <dbReference type="ARBA" id="ARBA00004477"/>
    </source>
</evidence>
<keyword evidence="6 9" id="KW-1133">Transmembrane helix</keyword>
<evidence type="ECO:0000313" key="11">
    <source>
        <dbReference type="EMBL" id="AEO61796.1"/>
    </source>
</evidence>
<feature type="compositionally biased region" description="Low complexity" evidence="8">
    <location>
        <begin position="1"/>
        <end position="14"/>
    </location>
</feature>
<dbReference type="Gene3D" id="1.10.3730.20">
    <property type="match status" value="1"/>
</dbReference>
<keyword evidence="12" id="KW-1185">Reference proteome</keyword>
<feature type="region of interest" description="Disordered" evidence="8">
    <location>
        <begin position="1"/>
        <end position="82"/>
    </location>
</feature>
<evidence type="ECO:0000256" key="1">
    <source>
        <dbReference type="ARBA" id="ARBA00003420"/>
    </source>
</evidence>
<dbReference type="Pfam" id="PF03151">
    <property type="entry name" value="TPT"/>
    <property type="match status" value="1"/>
</dbReference>
<feature type="compositionally biased region" description="Polar residues" evidence="8">
    <location>
        <begin position="594"/>
        <end position="603"/>
    </location>
</feature>
<feature type="transmembrane region" description="Helical" evidence="9">
    <location>
        <begin position="298"/>
        <end position="317"/>
    </location>
</feature>
<feature type="transmembrane region" description="Helical" evidence="9">
    <location>
        <begin position="448"/>
        <end position="464"/>
    </location>
</feature>
<feature type="domain" description="Sugar phosphate transporter" evidence="10">
    <location>
        <begin position="141"/>
        <end position="464"/>
    </location>
</feature>
<dbReference type="InterPro" id="IPR050186">
    <property type="entry name" value="TPT_transporter"/>
</dbReference>
<dbReference type="Proteomes" id="UP000007322">
    <property type="component" value="Chromosome 7"/>
</dbReference>
<dbReference type="InParanoid" id="G2QQD3"/>
<dbReference type="SUPFAM" id="SSF103481">
    <property type="entry name" value="Multidrug resistance efflux transporter EmrE"/>
    <property type="match status" value="2"/>
</dbReference>
<evidence type="ECO:0000256" key="6">
    <source>
        <dbReference type="ARBA" id="ARBA00022989"/>
    </source>
</evidence>
<feature type="transmembrane region" description="Helical" evidence="9">
    <location>
        <begin position="245"/>
        <end position="265"/>
    </location>
</feature>
<dbReference type="InterPro" id="IPR037185">
    <property type="entry name" value="EmrE-like"/>
</dbReference>
<dbReference type="GO" id="GO:0005789">
    <property type="term" value="C:endoplasmic reticulum membrane"/>
    <property type="evidence" value="ECO:0007669"/>
    <property type="project" value="UniProtKB-SubCell"/>
</dbReference>
<keyword evidence="7 9" id="KW-0472">Membrane</keyword>
<evidence type="ECO:0000313" key="12">
    <source>
        <dbReference type="Proteomes" id="UP000007322"/>
    </source>
</evidence>
<gene>
    <name evidence="11" type="ORF">MYCTH_2312361</name>
</gene>
<feature type="transmembrane region" description="Helical" evidence="9">
    <location>
        <begin position="171"/>
        <end position="195"/>
    </location>
</feature>
<dbReference type="KEGG" id="mtm:MYCTH_2312361"/>
<dbReference type="PANTHER" id="PTHR11132">
    <property type="entry name" value="SOLUTE CARRIER FAMILY 35"/>
    <property type="match status" value="1"/>
</dbReference>
<evidence type="ECO:0000256" key="4">
    <source>
        <dbReference type="ARBA" id="ARBA00011182"/>
    </source>
</evidence>
<dbReference type="STRING" id="573729.G2QQD3"/>
<sequence length="603" mass="65079">MPHSTSHSISTGSHMRAASQTRASTSKSYGDSNNGGSAHGETEKFPDFDPGQTFLNAQPSGQQRWQQNGFPSGNGDASYLGRWHPRRDSRVKWGPREPISTSSTHAKTNSISSAVHRIRSASMSQNAHEIAEALRAPISWKLIGLCVMWYWSSALTNTSSKTILTAFDKPATLTLVQFAFVSTYCVLFSWLAATFPRLREAVPALRYPIRAPSRDVIKTTLPLAAFQIGGHLLSSNATSRIPVSLVHTIKGLSPLFTVLAYRFIFDIRYPRSTYFSLVPLTIGVMLACSGNHTFGGQFLGILYALLAAIIFVTQNIFSKRLFNEAARAEREGPLHQSRKLDKLNLLCYSSGLAFVLTGPIWLWSEGVGIIGDLLWDGSLDLNKSPNSLDHGPLVLEYIFNGTFHFGQNILAFVLLSMVSPVTYSVASLIKRVFVIIIAIIWFRNPTTPVQAAGIALTFLGLYLYDRSNDKNKADQRARALADTRREASLLPLSSKHALSGAASAAAAHNGQGGGPSSALLYDSPVGIGGEPPAAAARAYTPGSAAAAAFASNSVVSDPKKSDDVPGGHGGGRSRGMSNAGWRPPGTRQEDTWRTGDSQEVTAR</sequence>
<dbReference type="HOGENOM" id="CLU_019048_3_0_1"/>
<evidence type="ECO:0000259" key="10">
    <source>
        <dbReference type="Pfam" id="PF03151"/>
    </source>
</evidence>
<dbReference type="AlphaFoldDB" id="G2QQD3"/>
<name>G2QQD3_THET4</name>
<evidence type="ECO:0000256" key="9">
    <source>
        <dbReference type="SAM" id="Phobius"/>
    </source>
</evidence>
<feature type="compositionally biased region" description="Polar residues" evidence="8">
    <location>
        <begin position="53"/>
        <end position="71"/>
    </location>
</feature>
<proteinExistence type="inferred from homology"/>
<dbReference type="RefSeq" id="XP_003667041.1">
    <property type="nucleotide sequence ID" value="XM_003666993.1"/>
</dbReference>
<organism evidence="11 12">
    <name type="scientific">Thermothelomyces thermophilus (strain ATCC 42464 / BCRC 31852 / DSM 1799)</name>
    <name type="common">Sporotrichum thermophile</name>
    <dbReference type="NCBI Taxonomy" id="573729"/>
    <lineage>
        <taxon>Eukaryota</taxon>
        <taxon>Fungi</taxon>
        <taxon>Dikarya</taxon>
        <taxon>Ascomycota</taxon>
        <taxon>Pezizomycotina</taxon>
        <taxon>Sordariomycetes</taxon>
        <taxon>Sordariomycetidae</taxon>
        <taxon>Sordariales</taxon>
        <taxon>Chaetomiaceae</taxon>
        <taxon>Thermothelomyces</taxon>
    </lineage>
</organism>
<feature type="region of interest" description="Disordered" evidence="8">
    <location>
        <begin position="551"/>
        <end position="603"/>
    </location>
</feature>
<evidence type="ECO:0000256" key="7">
    <source>
        <dbReference type="ARBA" id="ARBA00023136"/>
    </source>
</evidence>
<comment type="function">
    <text evidence="1">Involved in the import of GDP-mannose from the cytoplasm into the Golgi lumen.</text>
</comment>
<reference evidence="11 12" key="1">
    <citation type="journal article" date="2011" name="Nat. Biotechnol.">
        <title>Comparative genomic analysis of the thermophilic biomass-degrading fungi Myceliophthora thermophila and Thielavia terrestris.</title>
        <authorList>
            <person name="Berka R.M."/>
            <person name="Grigoriev I.V."/>
            <person name="Otillar R."/>
            <person name="Salamov A."/>
            <person name="Grimwood J."/>
            <person name="Reid I."/>
            <person name="Ishmael N."/>
            <person name="John T."/>
            <person name="Darmond C."/>
            <person name="Moisan M.-C."/>
            <person name="Henrissat B."/>
            <person name="Coutinho P.M."/>
            <person name="Lombard V."/>
            <person name="Natvig D.O."/>
            <person name="Lindquist E."/>
            <person name="Schmutz J."/>
            <person name="Lucas S."/>
            <person name="Harris P."/>
            <person name="Powlowski J."/>
            <person name="Bellemare A."/>
            <person name="Taylor D."/>
            <person name="Butler G."/>
            <person name="de Vries R.P."/>
            <person name="Allijn I.E."/>
            <person name="van den Brink J."/>
            <person name="Ushinsky S."/>
            <person name="Storms R."/>
            <person name="Powell A.J."/>
            <person name="Paulsen I.T."/>
            <person name="Elbourne L.D.H."/>
            <person name="Baker S.E."/>
            <person name="Magnuson J."/>
            <person name="LaBoissiere S."/>
            <person name="Clutterbuck A.J."/>
            <person name="Martinez D."/>
            <person name="Wogulis M."/>
            <person name="de Leon A.L."/>
            <person name="Rey M.W."/>
            <person name="Tsang A."/>
        </authorList>
    </citation>
    <scope>NUCLEOTIDE SEQUENCE [LARGE SCALE GENOMIC DNA]</scope>
    <source>
        <strain evidence="12">ATCC 42464 / BCRC 31852 / DSM 1799</strain>
    </source>
</reference>
<dbReference type="FunCoup" id="G2QQD3">
    <property type="interactions" value="520"/>
</dbReference>
<evidence type="ECO:0000256" key="8">
    <source>
        <dbReference type="SAM" id="MobiDB-lite"/>
    </source>
</evidence>
<protein>
    <recommendedName>
        <fullName evidence="10">Sugar phosphate transporter domain-containing protein</fullName>
    </recommendedName>
</protein>
<dbReference type="InterPro" id="IPR004853">
    <property type="entry name" value="Sugar_P_trans_dom"/>
</dbReference>
<dbReference type="OMA" id="IWFRSPT"/>
<comment type="subunit">
    <text evidence="4">Homooligomer.</text>
</comment>
<feature type="transmembrane region" description="Helical" evidence="9">
    <location>
        <begin position="422"/>
        <end position="442"/>
    </location>
</feature>
<dbReference type="eggNOG" id="KOG1441">
    <property type="taxonomic scope" value="Eukaryota"/>
</dbReference>
<dbReference type="GeneID" id="11509358"/>